<proteinExistence type="predicted"/>
<dbReference type="Gene3D" id="2.130.10.130">
    <property type="entry name" value="Integrin alpha, N-terminal"/>
    <property type="match status" value="1"/>
</dbReference>
<dbReference type="RefSeq" id="WP_272005080.1">
    <property type="nucleotide sequence ID" value="NZ_JAQNDN010000020.1"/>
</dbReference>
<comment type="caution">
    <text evidence="2">The sequence shown here is derived from an EMBL/GenBank/DDBJ whole genome shotgun (WGS) entry which is preliminary data.</text>
</comment>
<accession>A0ABT5BFH7</accession>
<feature type="region of interest" description="Disordered" evidence="1">
    <location>
        <begin position="16"/>
        <end position="48"/>
    </location>
</feature>
<reference evidence="2 3" key="1">
    <citation type="submission" date="2022-11" db="EMBL/GenBank/DDBJ databases">
        <title>Minimal conservation of predation-associated metabolite biosynthetic gene clusters underscores biosynthetic potential of Myxococcota including descriptions for ten novel species: Archangium lansinium sp. nov., Myxococcus landrumus sp. nov., Nannocystis bai.</title>
        <authorList>
            <person name="Ahearne A."/>
            <person name="Stevens C."/>
            <person name="Dowd S."/>
        </authorList>
    </citation>
    <scope>NUCLEOTIDE SEQUENCE [LARGE SCALE GENOMIC DNA]</scope>
    <source>
        <strain evidence="2 3">NCELM</strain>
    </source>
</reference>
<evidence type="ECO:0000313" key="2">
    <source>
        <dbReference type="EMBL" id="MDC0672900.1"/>
    </source>
</evidence>
<dbReference type="Proteomes" id="UP001217838">
    <property type="component" value="Unassembled WGS sequence"/>
</dbReference>
<organism evidence="2 3">
    <name type="scientific">Nannocystis radixulma</name>
    <dbReference type="NCBI Taxonomy" id="2995305"/>
    <lineage>
        <taxon>Bacteria</taxon>
        <taxon>Pseudomonadati</taxon>
        <taxon>Myxococcota</taxon>
        <taxon>Polyangia</taxon>
        <taxon>Nannocystales</taxon>
        <taxon>Nannocystaceae</taxon>
        <taxon>Nannocystis</taxon>
    </lineage>
</organism>
<evidence type="ECO:0000313" key="3">
    <source>
        <dbReference type="Proteomes" id="UP001217838"/>
    </source>
</evidence>
<gene>
    <name evidence="2" type="ORF">POL58_34425</name>
</gene>
<name>A0ABT5BFH7_9BACT</name>
<dbReference type="SUPFAM" id="SSF69318">
    <property type="entry name" value="Integrin alpha N-terminal domain"/>
    <property type="match status" value="2"/>
</dbReference>
<keyword evidence="3" id="KW-1185">Reference proteome</keyword>
<dbReference type="EMBL" id="JAQNDN010000020">
    <property type="protein sequence ID" value="MDC0672900.1"/>
    <property type="molecule type" value="Genomic_DNA"/>
</dbReference>
<dbReference type="InterPro" id="IPR028994">
    <property type="entry name" value="Integrin_alpha_N"/>
</dbReference>
<sequence length="633" mass="66421">MVVNFSACCEAQPLPDVTHAPPSAAVGTADAPQPGQERPTPSDQAPPEASARWFARAFAQRNHYSQAAAVQRHAALPNAVCPAYSVWLANGNDHIPQYTSRFETFGSKLDDQPLCLLGESVVGLSTQAMHFADVTTANLDSDPEDEVLLAALAGRNGCADTGGVWVLRGDRGNWDDAIEIGGGYAAASVAVGDVDRDGRLDTVVGTLGVPDAVARIEVKCKPEPFVSQTRGKRTVSAERSTYMGILGFPFRPEDDADDASPGQCMLPIQLPYDNAPESPVLVYRGGASASTPPLALPASGAVDVELHDVDRDGALDIVVAGLDVRIYFGPLNASSVDCAQLTLVEDDPGGLAALDVAVADVDAGTGDKFAWIAAAQACLSLDGCEQTEDRMGVHVWRSSLSREFAHRLLPVRGMPSAVHFTALDEEALPDLLVGRMMDGEPAPACSCNPAVLGERLRAPKLGYIGAPLLAFPGRSGGDQGPWPAERPTTIHLVGRPGAEHPEMFPMISRIIEVADDREWAYDCAGQGSDGRHCKYEHAAPAGSTLVYRGPGSLASVASVTGPGGRAIPFHHRAGDSFITLARESAGPITVGWRAAKKGDYVVTSTSPLPDPTGASLFITAEKLGKSSGEGVTK</sequence>
<evidence type="ECO:0000256" key="1">
    <source>
        <dbReference type="SAM" id="MobiDB-lite"/>
    </source>
</evidence>
<protein>
    <submittedName>
        <fullName evidence="2">VCBS repeat-containing protein</fullName>
    </submittedName>
</protein>